<feature type="transmembrane region" description="Helical" evidence="8">
    <location>
        <begin position="245"/>
        <end position="264"/>
    </location>
</feature>
<dbReference type="SMART" id="SM00382">
    <property type="entry name" value="AAA"/>
    <property type="match status" value="1"/>
</dbReference>
<protein>
    <submittedName>
        <fullName evidence="11">ATP-binding cassette subfamily B protein</fullName>
    </submittedName>
</protein>
<dbReference type="GO" id="GO:0015421">
    <property type="term" value="F:ABC-type oligopeptide transporter activity"/>
    <property type="evidence" value="ECO:0007669"/>
    <property type="project" value="TreeGrafter"/>
</dbReference>
<evidence type="ECO:0000256" key="5">
    <source>
        <dbReference type="ARBA" id="ARBA00022840"/>
    </source>
</evidence>
<keyword evidence="12" id="KW-1185">Reference proteome</keyword>
<reference evidence="11 12" key="1">
    <citation type="submission" date="2020-08" db="EMBL/GenBank/DDBJ databases">
        <title>Genomic Encyclopedia of Type Strains, Phase III (KMG-III): the genomes of soil and plant-associated and newly described type strains.</title>
        <authorList>
            <person name="Whitman W."/>
        </authorList>
    </citation>
    <scope>NUCLEOTIDE SEQUENCE [LARGE SCALE GENOMIC DNA]</scope>
    <source>
        <strain evidence="11 12">CECT 5862</strain>
    </source>
</reference>
<dbReference type="GO" id="GO:0005524">
    <property type="term" value="F:ATP binding"/>
    <property type="evidence" value="ECO:0007669"/>
    <property type="project" value="UniProtKB-KW"/>
</dbReference>
<dbReference type="PROSITE" id="PS00211">
    <property type="entry name" value="ABC_TRANSPORTER_1"/>
    <property type="match status" value="1"/>
</dbReference>
<feature type="domain" description="ABC transmembrane type-1" evidence="10">
    <location>
        <begin position="17"/>
        <end position="299"/>
    </location>
</feature>
<feature type="domain" description="ABC transporter" evidence="9">
    <location>
        <begin position="333"/>
        <end position="567"/>
    </location>
</feature>
<dbReference type="Proteomes" id="UP000570361">
    <property type="component" value="Unassembled WGS sequence"/>
</dbReference>
<dbReference type="FunFam" id="3.40.50.300:FF:000218">
    <property type="entry name" value="Multidrug ABC transporter ATP-binding protein"/>
    <property type="match status" value="1"/>
</dbReference>
<keyword evidence="5 11" id="KW-0067">ATP-binding</keyword>
<keyword evidence="7 8" id="KW-0472">Membrane</keyword>
<dbReference type="AlphaFoldDB" id="A0A7W5FPH6"/>
<feature type="transmembrane region" description="Helical" evidence="8">
    <location>
        <begin position="158"/>
        <end position="175"/>
    </location>
</feature>
<dbReference type="PROSITE" id="PS50929">
    <property type="entry name" value="ABC_TM1F"/>
    <property type="match status" value="1"/>
</dbReference>
<dbReference type="PROSITE" id="PS50893">
    <property type="entry name" value="ABC_TRANSPORTER_2"/>
    <property type="match status" value="1"/>
</dbReference>
<dbReference type="InterPro" id="IPR003439">
    <property type="entry name" value="ABC_transporter-like_ATP-bd"/>
</dbReference>
<dbReference type="Gene3D" id="3.40.50.300">
    <property type="entry name" value="P-loop containing nucleotide triphosphate hydrolases"/>
    <property type="match status" value="1"/>
</dbReference>
<evidence type="ECO:0000313" key="12">
    <source>
        <dbReference type="Proteomes" id="UP000570361"/>
    </source>
</evidence>
<dbReference type="InterPro" id="IPR036640">
    <property type="entry name" value="ABC1_TM_sf"/>
</dbReference>
<dbReference type="InterPro" id="IPR011527">
    <property type="entry name" value="ABC1_TM_dom"/>
</dbReference>
<evidence type="ECO:0000256" key="2">
    <source>
        <dbReference type="ARBA" id="ARBA00005417"/>
    </source>
</evidence>
<dbReference type="PANTHER" id="PTHR43394">
    <property type="entry name" value="ATP-DEPENDENT PERMEASE MDL1, MITOCHONDRIAL"/>
    <property type="match status" value="1"/>
</dbReference>
<organism evidence="11 12">
    <name type="scientific">Paenibacillus phyllosphaerae</name>
    <dbReference type="NCBI Taxonomy" id="274593"/>
    <lineage>
        <taxon>Bacteria</taxon>
        <taxon>Bacillati</taxon>
        <taxon>Bacillota</taxon>
        <taxon>Bacilli</taxon>
        <taxon>Bacillales</taxon>
        <taxon>Paenibacillaceae</taxon>
        <taxon>Paenibacillus</taxon>
    </lineage>
</organism>
<feature type="transmembrane region" description="Helical" evidence="8">
    <location>
        <begin position="50"/>
        <end position="74"/>
    </location>
</feature>
<dbReference type="SUPFAM" id="SSF90123">
    <property type="entry name" value="ABC transporter transmembrane region"/>
    <property type="match status" value="1"/>
</dbReference>
<feature type="transmembrane region" description="Helical" evidence="8">
    <location>
        <begin position="135"/>
        <end position="152"/>
    </location>
</feature>
<dbReference type="InterPro" id="IPR003593">
    <property type="entry name" value="AAA+_ATPase"/>
</dbReference>
<dbReference type="CDD" id="cd18549">
    <property type="entry name" value="ABC_6TM_YwjA_like"/>
    <property type="match status" value="1"/>
</dbReference>
<evidence type="ECO:0000256" key="6">
    <source>
        <dbReference type="ARBA" id="ARBA00022989"/>
    </source>
</evidence>
<sequence length="579" mass="64944">MFRRFFAYYRPYKKLFLLDFGCAILAALLELAFPLAVNRVVDDLLPSGNWLWIFYACLGLLGIYFLSAALHFVVTYWGHKLGINIESDMRRKLFDRVQKLSFGFFDKNKTGHLVSRMTNDLMDIGEVAHHGPEDLFIAVMTLGGAFAIMLGINWELAVLTFIIVPLMIYLSLYFSRKMSSAFHRMFTDIADYNARLENSVTGIRVVQAYANEGYEMERFAQQNERFRITKLIAYRIMAWNSSISFILMKFVSLFVLVCGSWFVLQDRMTYGEFIAFVMLSNVFLTPIKQINSVIETFPKGMAGFKRYLELLETEPDIADSPQAKSVDRLRGDIGFHGVTFGYEGRQPTLKDVQLTIRAGETIALVGPSGGGKTTLCSLLPRFYEAEAGTIKIDGIDIRDIKLDSLRSHIGIVQQDVFLFDGTIRENIAYGKLDATEEQIMEAARRAQLEELILSHPEKLDTMIGERGVMLSGGQKQRMSIARMFLKNPPILILDEATSALDTETEAAIQLALSELSQGRTTLIIAHRLATIKEADKIVVIADQGVAEQGTHEQLMAAGGVYSRLQGVQYDAGPIPATSA</sequence>
<comment type="subcellular location">
    <subcellularLocation>
        <location evidence="1">Cell membrane</location>
        <topology evidence="1">Multi-pass membrane protein</topology>
    </subcellularLocation>
</comment>
<comment type="caution">
    <text evidence="11">The sequence shown here is derived from an EMBL/GenBank/DDBJ whole genome shotgun (WGS) entry which is preliminary data.</text>
</comment>
<dbReference type="PANTHER" id="PTHR43394:SF1">
    <property type="entry name" value="ATP-BINDING CASSETTE SUB-FAMILY B MEMBER 10, MITOCHONDRIAL"/>
    <property type="match status" value="1"/>
</dbReference>
<proteinExistence type="inferred from homology"/>
<evidence type="ECO:0000256" key="1">
    <source>
        <dbReference type="ARBA" id="ARBA00004651"/>
    </source>
</evidence>
<evidence type="ECO:0000259" key="10">
    <source>
        <dbReference type="PROSITE" id="PS50929"/>
    </source>
</evidence>
<dbReference type="InterPro" id="IPR017871">
    <property type="entry name" value="ABC_transporter-like_CS"/>
</dbReference>
<dbReference type="SUPFAM" id="SSF52540">
    <property type="entry name" value="P-loop containing nucleoside triphosphate hydrolases"/>
    <property type="match status" value="1"/>
</dbReference>
<keyword evidence="3 8" id="KW-0812">Transmembrane</keyword>
<dbReference type="InterPro" id="IPR039421">
    <property type="entry name" value="Type_1_exporter"/>
</dbReference>
<keyword evidence="6 8" id="KW-1133">Transmembrane helix</keyword>
<evidence type="ECO:0000256" key="4">
    <source>
        <dbReference type="ARBA" id="ARBA00022741"/>
    </source>
</evidence>
<dbReference type="GO" id="GO:0005886">
    <property type="term" value="C:plasma membrane"/>
    <property type="evidence" value="ECO:0007669"/>
    <property type="project" value="UniProtKB-SubCell"/>
</dbReference>
<evidence type="ECO:0000256" key="3">
    <source>
        <dbReference type="ARBA" id="ARBA00022692"/>
    </source>
</evidence>
<evidence type="ECO:0000259" key="9">
    <source>
        <dbReference type="PROSITE" id="PS50893"/>
    </source>
</evidence>
<dbReference type="InterPro" id="IPR027417">
    <property type="entry name" value="P-loop_NTPase"/>
</dbReference>
<comment type="similarity">
    <text evidence="2">Belongs to the ABC transporter superfamily.</text>
</comment>
<dbReference type="RefSeq" id="WP_183602503.1">
    <property type="nucleotide sequence ID" value="NZ_JACHXK010000012.1"/>
</dbReference>
<evidence type="ECO:0000256" key="8">
    <source>
        <dbReference type="SAM" id="Phobius"/>
    </source>
</evidence>
<dbReference type="Pfam" id="PF00664">
    <property type="entry name" value="ABC_membrane"/>
    <property type="match status" value="1"/>
</dbReference>
<evidence type="ECO:0000313" key="11">
    <source>
        <dbReference type="EMBL" id="MBB3112376.1"/>
    </source>
</evidence>
<keyword evidence="4" id="KW-0547">Nucleotide-binding</keyword>
<gene>
    <name evidence="11" type="ORF">FHS18_004477</name>
</gene>
<evidence type="ECO:0000256" key="7">
    <source>
        <dbReference type="ARBA" id="ARBA00023136"/>
    </source>
</evidence>
<dbReference type="FunFam" id="1.20.1560.10:FF:000053">
    <property type="entry name" value="Multidrug ABC transporter ATP-binding protein"/>
    <property type="match status" value="1"/>
</dbReference>
<dbReference type="Pfam" id="PF00005">
    <property type="entry name" value="ABC_tran"/>
    <property type="match status" value="1"/>
</dbReference>
<accession>A0A7W5FPH6</accession>
<dbReference type="EMBL" id="JACHXK010000012">
    <property type="protein sequence ID" value="MBB3112376.1"/>
    <property type="molecule type" value="Genomic_DNA"/>
</dbReference>
<dbReference type="Gene3D" id="1.20.1560.10">
    <property type="entry name" value="ABC transporter type 1, transmembrane domain"/>
    <property type="match status" value="1"/>
</dbReference>
<name>A0A7W5FPH6_9BACL</name>
<dbReference type="GO" id="GO:0016887">
    <property type="term" value="F:ATP hydrolysis activity"/>
    <property type="evidence" value="ECO:0007669"/>
    <property type="project" value="InterPro"/>
</dbReference>